<evidence type="ECO:0000256" key="2">
    <source>
        <dbReference type="ARBA" id="ARBA00022448"/>
    </source>
</evidence>
<evidence type="ECO:0000259" key="10">
    <source>
        <dbReference type="SMART" id="SM01091"/>
    </source>
</evidence>
<dbReference type="NCBIfam" id="NF003714">
    <property type="entry name" value="PRK05326.1-1"/>
    <property type="match status" value="1"/>
</dbReference>
<evidence type="ECO:0000256" key="8">
    <source>
        <dbReference type="ARBA" id="ARBA00023136"/>
    </source>
</evidence>
<dbReference type="SUPFAM" id="SSF56176">
    <property type="entry name" value="FAD-binding/transporter-associated domain-like"/>
    <property type="match status" value="1"/>
</dbReference>
<protein>
    <submittedName>
        <fullName evidence="11">Sodium/hydrogen exchanger</fullName>
    </submittedName>
</protein>
<feature type="transmembrane region" description="Helical" evidence="9">
    <location>
        <begin position="228"/>
        <end position="257"/>
    </location>
</feature>
<evidence type="ECO:0000256" key="7">
    <source>
        <dbReference type="ARBA" id="ARBA00023065"/>
    </source>
</evidence>
<dbReference type="NCBIfam" id="NF003715">
    <property type="entry name" value="PRK05326.1-2"/>
    <property type="match status" value="1"/>
</dbReference>
<sequence>MTSLDAVSISILLGAALVMAGILSSLLALRFGAPLLLVFLAIGMIAGDAGPGGLRFDDLQTTYLVGSVALALILFDGGLKTRFQSIQAVLAPSAVLATVGVLLTALITAPVARYALDLNWTEALLTGAVVASTDAAAVFLLVHAQGLRLRPRVGATLEVESGTNDPFAVFLTLMLVELITVGDSSAGHVLMLFARDALLGALFGVVGGRLVVLGLNRVALPQGLHAPFVATAALVIFGAAQIAHASGFLAVYLAGIIIGNRPTRAHNSVVTFLDAATWLAQIVMFVLLGLLASPQRLLDSALPAVAVALALMLVARPLAVFICLAPFRFNWRERLFIAWVGLRGAVAIFLASIPMLVGLSKSYLYFDVAFVVVLISLLLQGWTLGFAARKLHVALPRADRGPRRVELDLPGQLEQQLVGYAVRPKSLYLKRGLIPSWSKPTLVIRDQRILSPAEAEPVAAGDYLYLLAPPEKAESLDRFFTDMPPSTAPDPHLLGDFMVTGDVTLGAVAGIYGVSVDADDAQLTLADYFDIHLDRAPKLGAELPLDSIVLVARSLGGGRVNVIGLRLPEDEDEPPALPPTPADWIKRKLKRVWALLTEF</sequence>
<keyword evidence="6 9" id="KW-1133">Transmembrane helix</keyword>
<dbReference type="SMART" id="SM01091">
    <property type="entry name" value="CorC_HlyC"/>
    <property type="match status" value="1"/>
</dbReference>
<dbReference type="AlphaFoldDB" id="Q07VI0"/>
<proteinExistence type="predicted"/>
<comment type="subcellular location">
    <subcellularLocation>
        <location evidence="1">Cell membrane</location>
        <topology evidence="1">Multi-pass membrane protein</topology>
    </subcellularLocation>
</comment>
<dbReference type="OrthoDB" id="9810759at2"/>
<dbReference type="eggNOG" id="COG3263">
    <property type="taxonomic scope" value="Bacteria"/>
</dbReference>
<evidence type="ECO:0000256" key="1">
    <source>
        <dbReference type="ARBA" id="ARBA00004651"/>
    </source>
</evidence>
<name>Q07VI0_RHOP5</name>
<reference evidence="11" key="1">
    <citation type="submission" date="2006-09" db="EMBL/GenBank/DDBJ databases">
        <title>Complete sequence of Rhodopseudomonas palustris BisA53.</title>
        <authorList>
            <consortium name="US DOE Joint Genome Institute"/>
            <person name="Copeland A."/>
            <person name="Lucas S."/>
            <person name="Lapidus A."/>
            <person name="Barry K."/>
            <person name="Detter J.C."/>
            <person name="Glavina del Rio T."/>
            <person name="Hammon N."/>
            <person name="Israni S."/>
            <person name="Dalin E."/>
            <person name="Tice H."/>
            <person name="Pitluck S."/>
            <person name="Chain P."/>
            <person name="Malfatti S."/>
            <person name="Shin M."/>
            <person name="Vergez L."/>
            <person name="Schmutz J."/>
            <person name="Larimer F."/>
            <person name="Land M."/>
            <person name="Hauser L."/>
            <person name="Pelletier D.A."/>
            <person name="Kyrpides N."/>
            <person name="Kim E."/>
            <person name="Harwood C.S."/>
            <person name="Oda Y."/>
            <person name="Richardson P."/>
        </authorList>
    </citation>
    <scope>NUCLEOTIDE SEQUENCE [LARGE SCALE GENOMIC DNA]</scope>
    <source>
        <strain evidence="11">BisA53</strain>
    </source>
</reference>
<evidence type="ECO:0000313" key="11">
    <source>
        <dbReference type="EMBL" id="ABJ04054.1"/>
    </source>
</evidence>
<keyword evidence="5 9" id="KW-0812">Transmembrane</keyword>
<evidence type="ECO:0000256" key="6">
    <source>
        <dbReference type="ARBA" id="ARBA00022989"/>
    </source>
</evidence>
<keyword evidence="2" id="KW-0813">Transport</keyword>
<feature type="transmembrane region" description="Helical" evidence="9">
    <location>
        <begin position="6"/>
        <end position="28"/>
    </location>
</feature>
<evidence type="ECO:0000256" key="4">
    <source>
        <dbReference type="ARBA" id="ARBA00022475"/>
    </source>
</evidence>
<feature type="transmembrane region" description="Helical" evidence="9">
    <location>
        <begin position="269"/>
        <end position="292"/>
    </location>
</feature>
<dbReference type="PANTHER" id="PTHR32507">
    <property type="entry name" value="NA(+)/H(+) ANTIPORTER 1"/>
    <property type="match status" value="1"/>
</dbReference>
<accession>Q07VI0</accession>
<feature type="transmembrane region" description="Helical" evidence="9">
    <location>
        <begin position="336"/>
        <end position="357"/>
    </location>
</feature>
<dbReference type="NCBIfam" id="NF003716">
    <property type="entry name" value="PRK05326.1-3"/>
    <property type="match status" value="1"/>
</dbReference>
<feature type="transmembrane region" description="Helical" evidence="9">
    <location>
        <begin position="60"/>
        <end position="77"/>
    </location>
</feature>
<dbReference type="InterPro" id="IPR006153">
    <property type="entry name" value="Cation/H_exchanger_TM"/>
</dbReference>
<dbReference type="GO" id="GO:0050660">
    <property type="term" value="F:flavin adenine dinucleotide binding"/>
    <property type="evidence" value="ECO:0007669"/>
    <property type="project" value="InterPro"/>
</dbReference>
<keyword evidence="8 9" id="KW-0472">Membrane</keyword>
<keyword evidence="3" id="KW-0050">Antiport</keyword>
<dbReference type="InterPro" id="IPR038770">
    <property type="entry name" value="Na+/solute_symporter_sf"/>
</dbReference>
<dbReference type="PANTHER" id="PTHR32507:SF7">
    <property type="entry name" value="K(+)_H(+) ANTIPORTER NHAP2"/>
    <property type="match status" value="1"/>
</dbReference>
<organism evidence="11">
    <name type="scientific">Rhodopseudomonas palustris (strain BisA53)</name>
    <dbReference type="NCBI Taxonomy" id="316055"/>
    <lineage>
        <taxon>Bacteria</taxon>
        <taxon>Pseudomonadati</taxon>
        <taxon>Pseudomonadota</taxon>
        <taxon>Alphaproteobacteria</taxon>
        <taxon>Hyphomicrobiales</taxon>
        <taxon>Nitrobacteraceae</taxon>
        <taxon>Rhodopseudomonas</taxon>
    </lineage>
</organism>
<dbReference type="HOGENOM" id="CLU_005912_9_2_5"/>
<dbReference type="KEGG" id="rpe:RPE_0093"/>
<dbReference type="EMBL" id="CP000463">
    <property type="protein sequence ID" value="ABJ04054.1"/>
    <property type="molecule type" value="Genomic_DNA"/>
</dbReference>
<gene>
    <name evidence="11" type="ordered locus">RPE_0093</name>
</gene>
<dbReference type="InterPro" id="IPR005170">
    <property type="entry name" value="Transptr-assoc_dom"/>
</dbReference>
<keyword evidence="7" id="KW-0406">Ion transport</keyword>
<dbReference type="Pfam" id="PF00999">
    <property type="entry name" value="Na_H_Exchanger"/>
    <property type="match status" value="1"/>
</dbReference>
<dbReference type="STRING" id="316055.RPE_0093"/>
<dbReference type="GO" id="GO:0005886">
    <property type="term" value="C:plasma membrane"/>
    <property type="evidence" value="ECO:0007669"/>
    <property type="project" value="UniProtKB-SubCell"/>
</dbReference>
<feature type="transmembrane region" description="Helical" evidence="9">
    <location>
        <begin position="304"/>
        <end position="324"/>
    </location>
</feature>
<feature type="domain" description="Transporter-associated" evidence="10">
    <location>
        <begin position="490"/>
        <end position="569"/>
    </location>
</feature>
<dbReference type="Gene3D" id="1.20.1530.20">
    <property type="match status" value="1"/>
</dbReference>
<evidence type="ECO:0000256" key="9">
    <source>
        <dbReference type="SAM" id="Phobius"/>
    </source>
</evidence>
<dbReference type="GO" id="GO:1902600">
    <property type="term" value="P:proton transmembrane transport"/>
    <property type="evidence" value="ECO:0007669"/>
    <property type="project" value="InterPro"/>
</dbReference>
<feature type="transmembrane region" description="Helical" evidence="9">
    <location>
        <begin position="89"/>
        <end position="111"/>
    </location>
</feature>
<feature type="transmembrane region" description="Helical" evidence="9">
    <location>
        <begin position="35"/>
        <end position="54"/>
    </location>
</feature>
<dbReference type="InterPro" id="IPR036318">
    <property type="entry name" value="FAD-bd_PCMH-like_sf"/>
</dbReference>
<dbReference type="GO" id="GO:0015297">
    <property type="term" value="F:antiporter activity"/>
    <property type="evidence" value="ECO:0007669"/>
    <property type="project" value="UniProtKB-KW"/>
</dbReference>
<evidence type="ECO:0000256" key="5">
    <source>
        <dbReference type="ARBA" id="ARBA00022692"/>
    </source>
</evidence>
<feature type="transmembrane region" description="Helical" evidence="9">
    <location>
        <begin position="197"/>
        <end position="216"/>
    </location>
</feature>
<evidence type="ECO:0000256" key="3">
    <source>
        <dbReference type="ARBA" id="ARBA00022449"/>
    </source>
</evidence>
<feature type="transmembrane region" description="Helical" evidence="9">
    <location>
        <begin position="123"/>
        <end position="142"/>
    </location>
</feature>
<feature type="transmembrane region" description="Helical" evidence="9">
    <location>
        <begin position="363"/>
        <end position="387"/>
    </location>
</feature>
<keyword evidence="4" id="KW-1003">Cell membrane</keyword>